<proteinExistence type="predicted"/>
<keyword evidence="1" id="KW-0472">Membrane</keyword>
<evidence type="ECO:0000313" key="2">
    <source>
        <dbReference type="EMBL" id="KHJ88582.1"/>
    </source>
</evidence>
<protein>
    <submittedName>
        <fullName evidence="2">Uncharacterized protein</fullName>
    </submittedName>
</protein>
<name>A0A0B1SYL8_OESDE</name>
<sequence length="146" mass="16639">MENLANLISLLTVAALFITCAVCYVLVLVHMLRNKLPVNSTKRSEVRLTVQVAGLMIAFVLVFVYNVGQYIILKTLQVSILQEWRSVNPITNGFLSWVQPWSCLFFNKDVQTRIKELLSCGRRKAMQAHSATLKTPTSMIPPFRRR</sequence>
<evidence type="ECO:0000256" key="1">
    <source>
        <dbReference type="SAM" id="Phobius"/>
    </source>
</evidence>
<reference evidence="2 3" key="1">
    <citation type="submission" date="2014-03" db="EMBL/GenBank/DDBJ databases">
        <title>Draft genome of the hookworm Oesophagostomum dentatum.</title>
        <authorList>
            <person name="Mitreva M."/>
        </authorList>
    </citation>
    <scope>NUCLEOTIDE SEQUENCE [LARGE SCALE GENOMIC DNA]</scope>
    <source>
        <strain evidence="2 3">OD-Hann</strain>
    </source>
</reference>
<dbReference type="Pfam" id="PF10323">
    <property type="entry name" value="7TM_GPCR_Srv"/>
    <property type="match status" value="1"/>
</dbReference>
<dbReference type="EMBL" id="KN555608">
    <property type="protein sequence ID" value="KHJ88582.1"/>
    <property type="molecule type" value="Genomic_DNA"/>
</dbReference>
<accession>A0A0B1SYL8</accession>
<dbReference type="OrthoDB" id="5872870at2759"/>
<feature type="transmembrane region" description="Helical" evidence="1">
    <location>
        <begin position="52"/>
        <end position="73"/>
    </location>
</feature>
<dbReference type="Gene3D" id="1.20.1070.10">
    <property type="entry name" value="Rhodopsin 7-helix transmembrane proteins"/>
    <property type="match status" value="1"/>
</dbReference>
<dbReference type="Proteomes" id="UP000053660">
    <property type="component" value="Unassembled WGS sequence"/>
</dbReference>
<dbReference type="SUPFAM" id="SSF81321">
    <property type="entry name" value="Family A G protein-coupled receptor-like"/>
    <property type="match status" value="1"/>
</dbReference>
<keyword evidence="3" id="KW-1185">Reference proteome</keyword>
<keyword evidence="1" id="KW-0812">Transmembrane</keyword>
<dbReference type="AlphaFoldDB" id="A0A0B1SYL8"/>
<organism evidence="2 3">
    <name type="scientific">Oesophagostomum dentatum</name>
    <name type="common">Nodular worm</name>
    <dbReference type="NCBI Taxonomy" id="61180"/>
    <lineage>
        <taxon>Eukaryota</taxon>
        <taxon>Metazoa</taxon>
        <taxon>Ecdysozoa</taxon>
        <taxon>Nematoda</taxon>
        <taxon>Chromadorea</taxon>
        <taxon>Rhabditida</taxon>
        <taxon>Rhabditina</taxon>
        <taxon>Rhabditomorpha</taxon>
        <taxon>Strongyloidea</taxon>
        <taxon>Strongylidae</taxon>
        <taxon>Oesophagostomum</taxon>
    </lineage>
</organism>
<evidence type="ECO:0000313" key="3">
    <source>
        <dbReference type="Proteomes" id="UP000053660"/>
    </source>
</evidence>
<gene>
    <name evidence="2" type="ORF">OESDEN_11622</name>
</gene>
<keyword evidence="1" id="KW-1133">Transmembrane helix</keyword>
<dbReference type="InterPro" id="IPR019426">
    <property type="entry name" value="7TM_GPCR_serpentine_rcpt_Srv"/>
</dbReference>
<feature type="transmembrane region" description="Helical" evidence="1">
    <location>
        <begin position="7"/>
        <end position="32"/>
    </location>
</feature>